<dbReference type="Proteomes" id="UP001183410">
    <property type="component" value="Unassembled WGS sequence"/>
</dbReference>
<evidence type="ECO:0008006" key="4">
    <source>
        <dbReference type="Google" id="ProtNLM"/>
    </source>
</evidence>
<name>A0ABU2K170_9ACTN</name>
<feature type="non-terminal residue" evidence="2">
    <location>
        <position position="1"/>
    </location>
</feature>
<protein>
    <recommendedName>
        <fullName evidence="4">Mammalian cell entry protein</fullName>
    </recommendedName>
</protein>
<comment type="caution">
    <text evidence="2">The sequence shown here is derived from an EMBL/GenBank/DDBJ whole genome shotgun (WGS) entry which is preliminary data.</text>
</comment>
<reference evidence="3" key="1">
    <citation type="submission" date="2023-07" db="EMBL/GenBank/DDBJ databases">
        <title>30 novel species of actinomycetes from the DSMZ collection.</title>
        <authorList>
            <person name="Nouioui I."/>
        </authorList>
    </citation>
    <scope>NUCLEOTIDE SEQUENCE [LARGE SCALE GENOMIC DNA]</scope>
    <source>
        <strain evidence="3">DSM 44915</strain>
    </source>
</reference>
<proteinExistence type="predicted"/>
<dbReference type="EMBL" id="JAVREO010000150">
    <property type="protein sequence ID" value="MDT0271005.1"/>
    <property type="molecule type" value="Genomic_DNA"/>
</dbReference>
<sequence length="154" mass="15629">SGPFFKAYVANLLPGQILQPFIDAAFSDLGLDPNVLLPSERSDPQVGQPGTPALPVPYPRTGQGGEPRLNLPDAITGKPDDPRYPYREPPAAPPPGGPPPGPPAQGPPNQQSIQTPVGPVELPAPGATPPVTQLPGLPEPLPPGPPTVGPGAPG</sequence>
<feature type="compositionally biased region" description="Pro residues" evidence="1">
    <location>
        <begin position="87"/>
        <end position="106"/>
    </location>
</feature>
<organism evidence="2 3">
    <name type="scientific">Streptomyces chisholmiae</name>
    <dbReference type="NCBI Taxonomy" id="3075540"/>
    <lineage>
        <taxon>Bacteria</taxon>
        <taxon>Bacillati</taxon>
        <taxon>Actinomycetota</taxon>
        <taxon>Actinomycetes</taxon>
        <taxon>Kitasatosporales</taxon>
        <taxon>Streptomycetaceae</taxon>
        <taxon>Streptomyces</taxon>
    </lineage>
</organism>
<accession>A0ABU2K170</accession>
<feature type="non-terminal residue" evidence="2">
    <location>
        <position position="154"/>
    </location>
</feature>
<feature type="region of interest" description="Disordered" evidence="1">
    <location>
        <begin position="36"/>
        <end position="154"/>
    </location>
</feature>
<evidence type="ECO:0000313" key="2">
    <source>
        <dbReference type="EMBL" id="MDT0271005.1"/>
    </source>
</evidence>
<keyword evidence="3" id="KW-1185">Reference proteome</keyword>
<feature type="compositionally biased region" description="Pro residues" evidence="1">
    <location>
        <begin position="137"/>
        <end position="154"/>
    </location>
</feature>
<evidence type="ECO:0000313" key="3">
    <source>
        <dbReference type="Proteomes" id="UP001183410"/>
    </source>
</evidence>
<gene>
    <name evidence="2" type="ORF">RM844_32525</name>
</gene>
<evidence type="ECO:0000256" key="1">
    <source>
        <dbReference type="SAM" id="MobiDB-lite"/>
    </source>
</evidence>